<evidence type="ECO:0000313" key="3">
    <source>
        <dbReference type="Proteomes" id="UP000001887"/>
    </source>
</evidence>
<sequence length="295" mass="31019" precursor="true">MVTRKKRNRQLRTFALALDRIATTPRKGLSMIRTTLLITAATMLLIPSSLFAQTGMPGQSIVRPVGHAAWADYHSSEMHGASLHGGCGCGCSAPIAAGPCCNSCQPCCRPLLSIVPNAIRGVGRVLSCILPCNKCCHGGCGIGGCSSGCCDAGPSCGCSSGMPTMMHSDPFMDDPVAPPMPPRETRAAPSRYPSYVSPKVASRPVTARPTTQQRTTTMKPAVSNDKVASQPTYSGVSRAAHTDENERSVLKTASAETEVAAPRKIVAPPLSARRISSKSDASLTNFEVPVNPLRK</sequence>
<feature type="compositionally biased region" description="Basic and acidic residues" evidence="1">
    <location>
        <begin position="240"/>
        <end position="249"/>
    </location>
</feature>
<feature type="compositionally biased region" description="Polar residues" evidence="1">
    <location>
        <begin position="226"/>
        <end position="235"/>
    </location>
</feature>
<gene>
    <name evidence="2" type="ordered locus">Psta_3653</name>
</gene>
<accession>D2QZC1</accession>
<name>D2QZC1_PIRSD</name>
<organism evidence="2 3">
    <name type="scientific">Pirellula staleyi (strain ATCC 27377 / DSM 6068 / ICPB 4128)</name>
    <name type="common">Pirella staleyi</name>
    <dbReference type="NCBI Taxonomy" id="530564"/>
    <lineage>
        <taxon>Bacteria</taxon>
        <taxon>Pseudomonadati</taxon>
        <taxon>Planctomycetota</taxon>
        <taxon>Planctomycetia</taxon>
        <taxon>Pirellulales</taxon>
        <taxon>Pirellulaceae</taxon>
        <taxon>Pirellula</taxon>
    </lineage>
</organism>
<dbReference type="KEGG" id="psl:Psta_3653"/>
<evidence type="ECO:0000256" key="1">
    <source>
        <dbReference type="SAM" id="MobiDB-lite"/>
    </source>
</evidence>
<protein>
    <submittedName>
        <fullName evidence="2">Uncharacterized protein</fullName>
    </submittedName>
</protein>
<dbReference type="Proteomes" id="UP000001887">
    <property type="component" value="Chromosome"/>
</dbReference>
<feature type="region of interest" description="Disordered" evidence="1">
    <location>
        <begin position="181"/>
        <end position="295"/>
    </location>
</feature>
<dbReference type="HOGENOM" id="CLU_942867_0_0_0"/>
<reference evidence="2 3" key="1">
    <citation type="journal article" date="2009" name="Stand. Genomic Sci.">
        <title>Complete genome sequence of Pirellula staleyi type strain (ATCC 27377).</title>
        <authorList>
            <person name="Clum A."/>
            <person name="Tindall B.J."/>
            <person name="Sikorski J."/>
            <person name="Ivanova N."/>
            <person name="Mavrommatis K."/>
            <person name="Lucas S."/>
            <person name="Glavina del Rio T."/>
            <person name="Nolan M."/>
            <person name="Chen F."/>
            <person name="Tice H."/>
            <person name="Pitluck S."/>
            <person name="Cheng J.F."/>
            <person name="Chertkov O."/>
            <person name="Brettin T."/>
            <person name="Han C."/>
            <person name="Detter J.C."/>
            <person name="Kuske C."/>
            <person name="Bruce D."/>
            <person name="Goodwin L."/>
            <person name="Ovchinikova G."/>
            <person name="Pati A."/>
            <person name="Mikhailova N."/>
            <person name="Chen A."/>
            <person name="Palaniappan K."/>
            <person name="Land M."/>
            <person name="Hauser L."/>
            <person name="Chang Y.J."/>
            <person name="Jeffries C.D."/>
            <person name="Chain P."/>
            <person name="Rohde M."/>
            <person name="Goker M."/>
            <person name="Bristow J."/>
            <person name="Eisen J.A."/>
            <person name="Markowitz V."/>
            <person name="Hugenholtz P."/>
            <person name="Kyrpides N.C."/>
            <person name="Klenk H.P."/>
            <person name="Lapidus A."/>
        </authorList>
    </citation>
    <scope>NUCLEOTIDE SEQUENCE [LARGE SCALE GENOMIC DNA]</scope>
    <source>
        <strain evidence="3">ATCC 27377 / DSM 6068 / ICPB 4128</strain>
    </source>
</reference>
<feature type="compositionally biased region" description="Low complexity" evidence="1">
    <location>
        <begin position="203"/>
        <end position="217"/>
    </location>
</feature>
<dbReference type="AlphaFoldDB" id="D2QZC1"/>
<keyword evidence="3" id="KW-1185">Reference proteome</keyword>
<proteinExistence type="predicted"/>
<dbReference type="EMBL" id="CP001848">
    <property type="protein sequence ID" value="ADB18313.1"/>
    <property type="molecule type" value="Genomic_DNA"/>
</dbReference>
<evidence type="ECO:0000313" key="2">
    <source>
        <dbReference type="EMBL" id="ADB18313.1"/>
    </source>
</evidence>